<gene>
    <name evidence="2" type="ORF">JJJ17_13510</name>
</gene>
<dbReference type="RefSeq" id="WP_200687353.1">
    <property type="nucleotide sequence ID" value="NZ_JAEPRQ010000005.1"/>
</dbReference>
<feature type="compositionally biased region" description="Basic and acidic residues" evidence="1">
    <location>
        <begin position="31"/>
        <end position="60"/>
    </location>
</feature>
<evidence type="ECO:0000256" key="1">
    <source>
        <dbReference type="SAM" id="MobiDB-lite"/>
    </source>
</evidence>
<dbReference type="EMBL" id="JAEPRQ010000005">
    <property type="protein sequence ID" value="MBK4216949.1"/>
    <property type="molecule type" value="Genomic_DNA"/>
</dbReference>
<protein>
    <submittedName>
        <fullName evidence="2">DUF4169 family protein</fullName>
    </submittedName>
</protein>
<evidence type="ECO:0000313" key="2">
    <source>
        <dbReference type="EMBL" id="MBK4216949.1"/>
    </source>
</evidence>
<proteinExistence type="predicted"/>
<organism evidence="2 3">
    <name type="scientific">Paracoccus caeni</name>
    <dbReference type="NCBI Taxonomy" id="657651"/>
    <lineage>
        <taxon>Bacteria</taxon>
        <taxon>Pseudomonadati</taxon>
        <taxon>Pseudomonadota</taxon>
        <taxon>Alphaproteobacteria</taxon>
        <taxon>Rhodobacterales</taxon>
        <taxon>Paracoccaceae</taxon>
        <taxon>Paracoccus</taxon>
    </lineage>
</organism>
<reference evidence="2" key="1">
    <citation type="submission" date="2021-01" db="EMBL/GenBank/DDBJ databases">
        <title>Paracoccus amoyensis sp. nov., isolated from the surface seawater along the coast of Xiamen Island, China.</title>
        <authorList>
            <person name="Lyu L."/>
        </authorList>
    </citation>
    <scope>NUCLEOTIDE SEQUENCE</scope>
    <source>
        <strain evidence="2">MJ17</strain>
    </source>
</reference>
<name>A0A934SKU8_9RHOB</name>
<feature type="region of interest" description="Disordered" evidence="1">
    <location>
        <begin position="1"/>
        <end position="60"/>
    </location>
</feature>
<accession>A0A934SKU8</accession>
<dbReference type="AlphaFoldDB" id="A0A934SKU8"/>
<dbReference type="Pfam" id="PF13770">
    <property type="entry name" value="DUF4169"/>
    <property type="match status" value="1"/>
</dbReference>
<comment type="caution">
    <text evidence="2">The sequence shown here is derived from an EMBL/GenBank/DDBJ whole genome shotgun (WGS) entry which is preliminary data.</text>
</comment>
<keyword evidence="3" id="KW-1185">Reference proteome</keyword>
<dbReference type="InterPro" id="IPR025227">
    <property type="entry name" value="DUF4169"/>
</dbReference>
<evidence type="ECO:0000313" key="3">
    <source>
        <dbReference type="Proteomes" id="UP000640485"/>
    </source>
</evidence>
<sequence>MNKIVNLKQVRKQRDRAERRAAGDANAAKFGEAKSERNARKAEAERATRQHEGHRQQDHD</sequence>
<dbReference type="Proteomes" id="UP000640485">
    <property type="component" value="Unassembled WGS sequence"/>
</dbReference>